<dbReference type="NCBIfam" id="TIGR03354">
    <property type="entry name" value="VI_FHA"/>
    <property type="match status" value="1"/>
</dbReference>
<dbReference type="InterPro" id="IPR017735">
    <property type="entry name" value="T6SS_FHA"/>
</dbReference>
<sequence length="418" mass="44809">MSAIPSLTLNIRGPSAKRSVVVDAQGATLGRDSACTVVLADGRRAISRVQARIEWRGERYVLIDIGANPTLVNGNAADASREVSLCDGDTLSIGAYVIGLELERTGLIASPEHAPCADTASARPPDDTRTGRHAPPPTRRGNLFPPVADEPFFATPAAALTVLRGDASRDDAVTRVAPLLPPARPAFEAAPGLAGEPAAAVQQPAPAASDAVLAALFEGLGVDRQRISDHPPHELARLIGLLLRDALHGTMEVLRARPTAKQQTHVAMTMIDTRDNNPLKCFPDAEGALTQMLCNDGAAWLGPRDAVREAFKDLRDHELALIAGIRATLAEALSGLAPEQIEARLRPAGRIEAVLSSREARLWSVYVDTWQQTKQRAGDDFQHAFREPFTRAYQAQLNAFAEPDTADQRDSSGDSREH</sequence>
<gene>
    <name evidence="3" type="ORF">LMG29542_01405</name>
</gene>
<organism evidence="3 4">
    <name type="scientific">Paraburkholderia humisilvae</name>
    <dbReference type="NCBI Taxonomy" id="627669"/>
    <lineage>
        <taxon>Bacteria</taxon>
        <taxon>Pseudomonadati</taxon>
        <taxon>Pseudomonadota</taxon>
        <taxon>Betaproteobacteria</taxon>
        <taxon>Burkholderiales</taxon>
        <taxon>Burkholderiaceae</taxon>
        <taxon>Paraburkholderia</taxon>
    </lineage>
</organism>
<dbReference type="InterPro" id="IPR046883">
    <property type="entry name" value="T6SS_FHA_C"/>
</dbReference>
<dbReference type="InterPro" id="IPR008984">
    <property type="entry name" value="SMAD_FHA_dom_sf"/>
</dbReference>
<dbReference type="AlphaFoldDB" id="A0A6J5D9T4"/>
<accession>A0A6J5D9T4</accession>
<dbReference type="Proteomes" id="UP000494363">
    <property type="component" value="Unassembled WGS sequence"/>
</dbReference>
<evidence type="ECO:0000313" key="3">
    <source>
        <dbReference type="EMBL" id="CAB3751069.1"/>
    </source>
</evidence>
<protein>
    <recommendedName>
        <fullName evidence="2">FHA domain-containing protein</fullName>
    </recommendedName>
</protein>
<keyword evidence="4" id="KW-1185">Reference proteome</keyword>
<name>A0A6J5D9T4_9BURK</name>
<proteinExistence type="predicted"/>
<feature type="domain" description="FHA" evidence="2">
    <location>
        <begin position="27"/>
        <end position="77"/>
    </location>
</feature>
<dbReference type="InterPro" id="IPR000253">
    <property type="entry name" value="FHA_dom"/>
</dbReference>
<reference evidence="3 4" key="1">
    <citation type="submission" date="2020-04" db="EMBL/GenBank/DDBJ databases">
        <authorList>
            <person name="De Canck E."/>
        </authorList>
    </citation>
    <scope>NUCLEOTIDE SEQUENCE [LARGE SCALE GENOMIC DNA]</scope>
    <source>
        <strain evidence="3 4">LMG 29542</strain>
    </source>
</reference>
<evidence type="ECO:0000313" key="4">
    <source>
        <dbReference type="Proteomes" id="UP000494363"/>
    </source>
</evidence>
<dbReference type="Pfam" id="PF20232">
    <property type="entry name" value="T6SS_FHA_C"/>
    <property type="match status" value="1"/>
</dbReference>
<dbReference type="PROSITE" id="PS50006">
    <property type="entry name" value="FHA_DOMAIN"/>
    <property type="match status" value="1"/>
</dbReference>
<dbReference type="CDD" id="cd00060">
    <property type="entry name" value="FHA"/>
    <property type="match status" value="1"/>
</dbReference>
<evidence type="ECO:0000259" key="2">
    <source>
        <dbReference type="PROSITE" id="PS50006"/>
    </source>
</evidence>
<dbReference type="SMART" id="SM00240">
    <property type="entry name" value="FHA"/>
    <property type="match status" value="1"/>
</dbReference>
<evidence type="ECO:0000256" key="1">
    <source>
        <dbReference type="SAM" id="MobiDB-lite"/>
    </source>
</evidence>
<dbReference type="Pfam" id="PF00498">
    <property type="entry name" value="FHA"/>
    <property type="match status" value="1"/>
</dbReference>
<dbReference type="EMBL" id="CADIKH010000005">
    <property type="protein sequence ID" value="CAB3751069.1"/>
    <property type="molecule type" value="Genomic_DNA"/>
</dbReference>
<feature type="region of interest" description="Disordered" evidence="1">
    <location>
        <begin position="111"/>
        <end position="147"/>
    </location>
</feature>
<dbReference type="Gene3D" id="2.60.200.20">
    <property type="match status" value="1"/>
</dbReference>
<dbReference type="RefSeq" id="WP_175225737.1">
    <property type="nucleotide sequence ID" value="NZ_CADIKH010000005.1"/>
</dbReference>
<dbReference type="SUPFAM" id="SSF49879">
    <property type="entry name" value="SMAD/FHA domain"/>
    <property type="match status" value="1"/>
</dbReference>